<accession>A0A1I7UF68</accession>
<dbReference type="InterPro" id="IPR001232">
    <property type="entry name" value="SKP1-like"/>
</dbReference>
<dbReference type="SUPFAM" id="SSF54695">
    <property type="entry name" value="POZ domain"/>
    <property type="match status" value="1"/>
</dbReference>
<evidence type="ECO:0000256" key="1">
    <source>
        <dbReference type="ARBA" id="ARBA00009993"/>
    </source>
</evidence>
<proteinExistence type="inferred from homology"/>
<evidence type="ECO:0000259" key="3">
    <source>
        <dbReference type="Pfam" id="PF03931"/>
    </source>
</evidence>
<protein>
    <submittedName>
        <fullName evidence="5">Skp1_POZ domain-containing protein</fullName>
    </submittedName>
</protein>
<dbReference type="AlphaFoldDB" id="A0A1I7UF68"/>
<keyword evidence="2" id="KW-0833">Ubl conjugation pathway</keyword>
<feature type="domain" description="SKP1 component POZ" evidence="3">
    <location>
        <begin position="25"/>
        <end position="85"/>
    </location>
</feature>
<dbReference type="InterPro" id="IPR011333">
    <property type="entry name" value="SKP1/BTB/POZ_sf"/>
</dbReference>
<name>A0A1I7UF68_9PELO</name>
<dbReference type="Proteomes" id="UP000095282">
    <property type="component" value="Unplaced"/>
</dbReference>
<sequence length="140" mass="15365">MADANVPVVQISKEPIPSDPEMIYTVTSEEGIEFRVSDKALRMSETMNAMLGATPEDVARNDAIPINNIKGDILELVFKWCEEHKGESIPVDDGSIPKNVTTTDFDEKLMDIDNDKLFNLICAANYLNTAEGSSPGFNSP</sequence>
<dbReference type="WBParaSite" id="Csp11.Scaffold629.g8703.t2">
    <property type="protein sequence ID" value="Csp11.Scaffold629.g8703.t2"/>
    <property type="gene ID" value="Csp11.Scaffold629.g8703"/>
</dbReference>
<dbReference type="PANTHER" id="PTHR11165">
    <property type="entry name" value="SKP1"/>
    <property type="match status" value="1"/>
</dbReference>
<comment type="similarity">
    <text evidence="1">Belongs to the SKP1 family.</text>
</comment>
<keyword evidence="4" id="KW-1185">Reference proteome</keyword>
<dbReference type="Gene3D" id="3.30.710.10">
    <property type="entry name" value="Potassium Channel Kv1.1, Chain A"/>
    <property type="match status" value="1"/>
</dbReference>
<dbReference type="SUPFAM" id="SSF81382">
    <property type="entry name" value="Skp1 dimerisation domain-like"/>
    <property type="match status" value="1"/>
</dbReference>
<organism evidence="4 5">
    <name type="scientific">Caenorhabditis tropicalis</name>
    <dbReference type="NCBI Taxonomy" id="1561998"/>
    <lineage>
        <taxon>Eukaryota</taxon>
        <taxon>Metazoa</taxon>
        <taxon>Ecdysozoa</taxon>
        <taxon>Nematoda</taxon>
        <taxon>Chromadorea</taxon>
        <taxon>Rhabditida</taxon>
        <taxon>Rhabditina</taxon>
        <taxon>Rhabditomorpha</taxon>
        <taxon>Rhabditoidea</taxon>
        <taxon>Rhabditidae</taxon>
        <taxon>Peloderinae</taxon>
        <taxon>Caenorhabditis</taxon>
    </lineage>
</organism>
<dbReference type="InterPro" id="IPR016897">
    <property type="entry name" value="SKP1"/>
</dbReference>
<dbReference type="Pfam" id="PF03931">
    <property type="entry name" value="Skp1_POZ"/>
    <property type="match status" value="1"/>
</dbReference>
<evidence type="ECO:0000313" key="4">
    <source>
        <dbReference type="Proteomes" id="UP000095282"/>
    </source>
</evidence>
<evidence type="ECO:0000256" key="2">
    <source>
        <dbReference type="ARBA" id="ARBA00022786"/>
    </source>
</evidence>
<reference evidence="5" key="1">
    <citation type="submission" date="2016-11" db="UniProtKB">
        <authorList>
            <consortium name="WormBaseParasite"/>
        </authorList>
    </citation>
    <scope>IDENTIFICATION</scope>
</reference>
<dbReference type="InterPro" id="IPR036296">
    <property type="entry name" value="SKP1-like_dim_sf"/>
</dbReference>
<dbReference type="SMART" id="SM00512">
    <property type="entry name" value="Skp1"/>
    <property type="match status" value="1"/>
</dbReference>
<dbReference type="GO" id="GO:0006511">
    <property type="term" value="P:ubiquitin-dependent protein catabolic process"/>
    <property type="evidence" value="ECO:0007669"/>
    <property type="project" value="InterPro"/>
</dbReference>
<dbReference type="STRING" id="1561998.A0A1I7UF68"/>
<evidence type="ECO:0000313" key="5">
    <source>
        <dbReference type="WBParaSite" id="Csp11.Scaffold629.g8703.t2"/>
    </source>
</evidence>
<dbReference type="InterPro" id="IPR016073">
    <property type="entry name" value="Skp1_comp_POZ"/>
</dbReference>